<keyword evidence="3" id="KW-0804">Transcription</keyword>
<comment type="caution">
    <text evidence="5">The sequence shown here is derived from an EMBL/GenBank/DDBJ whole genome shotgun (WGS) entry which is preliminary data.</text>
</comment>
<dbReference type="InterPro" id="IPR036634">
    <property type="entry name" value="PRD_sf"/>
</dbReference>
<dbReference type="Pfam" id="PF03123">
    <property type="entry name" value="CAT_RBD"/>
    <property type="match status" value="1"/>
</dbReference>
<dbReference type="AlphaFoldDB" id="A0A2A9CRL5"/>
<gene>
    <name evidence="5" type="ORF">ATK74_0786</name>
</gene>
<dbReference type="PANTHER" id="PTHR30185">
    <property type="entry name" value="CRYPTIC BETA-GLUCOSIDE BGL OPERON ANTITERMINATOR"/>
    <property type="match status" value="1"/>
</dbReference>
<keyword evidence="1" id="KW-0677">Repeat</keyword>
<dbReference type="SUPFAM" id="SSF63520">
    <property type="entry name" value="PTS-regulatory domain, PRD"/>
    <property type="match status" value="2"/>
</dbReference>
<evidence type="ECO:0000313" key="6">
    <source>
        <dbReference type="Proteomes" id="UP000226079"/>
    </source>
</evidence>
<dbReference type="InterPro" id="IPR011608">
    <property type="entry name" value="PRD"/>
</dbReference>
<dbReference type="SMART" id="SM01061">
    <property type="entry name" value="CAT_RBD"/>
    <property type="match status" value="1"/>
</dbReference>
<dbReference type="InterPro" id="IPR050661">
    <property type="entry name" value="BglG_antiterminators"/>
</dbReference>
<dbReference type="RefSeq" id="WP_098459808.1">
    <property type="nucleotide sequence ID" value="NZ_PDJC01000001.1"/>
</dbReference>
<evidence type="ECO:0000313" key="5">
    <source>
        <dbReference type="EMBL" id="PFG16252.1"/>
    </source>
</evidence>
<sequence>MLVIKRIYNNNIVMAVDDAHEEVIATGAGVGYLTSRGQAVDESKVERVFRMTGLAKSGGFRVLLELPYEVLSATTRISTALKRRHGLSLTPALEVALADHFAQALKRVDAGQPIYNPMLWETKLSYPTEFAIALEVLEELHEAVGVRLPLDEAGFVAMHLASAGLVGDPARALNLGKALHDVIELVEQDLGVSLNTAGASTTRFLTHVKFVIQRLTHNKAFAGSFDEIFQTLKRQYPDTYACARHLGDYLQGQFATVVTEEEELYLMLHLRRLQDDVISADESTQTIPDTDA</sequence>
<dbReference type="Gene3D" id="2.30.24.10">
    <property type="entry name" value="CAT RNA-binding domain"/>
    <property type="match status" value="1"/>
</dbReference>
<dbReference type="OrthoDB" id="9813552at2"/>
<proteinExistence type="predicted"/>
<evidence type="ECO:0000259" key="4">
    <source>
        <dbReference type="PROSITE" id="PS51372"/>
    </source>
</evidence>
<evidence type="ECO:0000256" key="3">
    <source>
        <dbReference type="ARBA" id="ARBA00023163"/>
    </source>
</evidence>
<reference evidence="5 6" key="1">
    <citation type="submission" date="2017-10" db="EMBL/GenBank/DDBJ databases">
        <title>Sequencing the genomes of 1000 actinobacteria strains.</title>
        <authorList>
            <person name="Klenk H.-P."/>
        </authorList>
    </citation>
    <scope>NUCLEOTIDE SEQUENCE [LARGE SCALE GENOMIC DNA]</scope>
    <source>
        <strain evidence="5 6">DSM 15597</strain>
    </source>
</reference>
<evidence type="ECO:0000256" key="2">
    <source>
        <dbReference type="ARBA" id="ARBA00023015"/>
    </source>
</evidence>
<evidence type="ECO:0000256" key="1">
    <source>
        <dbReference type="ARBA" id="ARBA00022737"/>
    </source>
</evidence>
<dbReference type="PROSITE" id="PS51372">
    <property type="entry name" value="PRD_2"/>
    <property type="match status" value="2"/>
</dbReference>
<dbReference type="EMBL" id="PDJC01000001">
    <property type="protein sequence ID" value="PFG16252.1"/>
    <property type="molecule type" value="Genomic_DNA"/>
</dbReference>
<feature type="domain" description="PRD" evidence="4">
    <location>
        <begin position="65"/>
        <end position="170"/>
    </location>
</feature>
<dbReference type="Proteomes" id="UP000226079">
    <property type="component" value="Unassembled WGS sequence"/>
</dbReference>
<keyword evidence="6" id="KW-1185">Reference proteome</keyword>
<dbReference type="InterPro" id="IPR004341">
    <property type="entry name" value="CAT_RNA-bd_dom"/>
</dbReference>
<protein>
    <submittedName>
        <fullName evidence="5">BglG family transcriptional antiterminator</fullName>
    </submittedName>
</protein>
<dbReference type="GO" id="GO:0003723">
    <property type="term" value="F:RNA binding"/>
    <property type="evidence" value="ECO:0007669"/>
    <property type="project" value="InterPro"/>
</dbReference>
<accession>A0A2A9CRL5</accession>
<dbReference type="Pfam" id="PF00874">
    <property type="entry name" value="PRD"/>
    <property type="match status" value="2"/>
</dbReference>
<organism evidence="5 6">
    <name type="scientific">Propionicimonas paludicola</name>
    <dbReference type="NCBI Taxonomy" id="185243"/>
    <lineage>
        <taxon>Bacteria</taxon>
        <taxon>Bacillati</taxon>
        <taxon>Actinomycetota</taxon>
        <taxon>Actinomycetes</taxon>
        <taxon>Propionibacteriales</taxon>
        <taxon>Nocardioidaceae</taxon>
        <taxon>Propionicimonas</taxon>
    </lineage>
</organism>
<dbReference type="GO" id="GO:0006355">
    <property type="term" value="P:regulation of DNA-templated transcription"/>
    <property type="evidence" value="ECO:0007669"/>
    <property type="project" value="InterPro"/>
</dbReference>
<dbReference type="PANTHER" id="PTHR30185:SF18">
    <property type="entry name" value="TRANSCRIPTIONAL REGULATOR MTLR"/>
    <property type="match status" value="1"/>
</dbReference>
<feature type="domain" description="PRD" evidence="4">
    <location>
        <begin position="172"/>
        <end position="280"/>
    </location>
</feature>
<dbReference type="SUPFAM" id="SSF50151">
    <property type="entry name" value="SacY-like RNA-binding domain"/>
    <property type="match status" value="1"/>
</dbReference>
<keyword evidence="2" id="KW-0805">Transcription regulation</keyword>
<dbReference type="Gene3D" id="1.10.1790.10">
    <property type="entry name" value="PRD domain"/>
    <property type="match status" value="2"/>
</dbReference>
<dbReference type="InterPro" id="IPR036650">
    <property type="entry name" value="CAT_RNA-bd_dom_sf"/>
</dbReference>
<name>A0A2A9CRL5_9ACTN</name>